<keyword evidence="7" id="KW-0812">Transmembrane</keyword>
<dbReference type="InterPro" id="IPR023209">
    <property type="entry name" value="DAO"/>
</dbReference>
<dbReference type="Pfam" id="PF01266">
    <property type="entry name" value="DAO"/>
    <property type="match status" value="1"/>
</dbReference>
<evidence type="ECO:0000313" key="9">
    <source>
        <dbReference type="EMBL" id="KKY25552.1"/>
    </source>
</evidence>
<dbReference type="OrthoDB" id="2015447at2759"/>
<dbReference type="PIRSF" id="PIRSF000189">
    <property type="entry name" value="D-aa_oxidase"/>
    <property type="match status" value="1"/>
</dbReference>
<evidence type="ECO:0000313" key="10">
    <source>
        <dbReference type="Proteomes" id="UP000053317"/>
    </source>
</evidence>
<organism evidence="9 10">
    <name type="scientific">Phaeomoniella chlamydospora</name>
    <name type="common">Phaeoacremonium chlamydosporum</name>
    <dbReference type="NCBI Taxonomy" id="158046"/>
    <lineage>
        <taxon>Eukaryota</taxon>
        <taxon>Fungi</taxon>
        <taxon>Dikarya</taxon>
        <taxon>Ascomycota</taxon>
        <taxon>Pezizomycotina</taxon>
        <taxon>Eurotiomycetes</taxon>
        <taxon>Chaetothyriomycetidae</taxon>
        <taxon>Phaeomoniellales</taxon>
        <taxon>Phaeomoniellaceae</taxon>
        <taxon>Phaeomoniella</taxon>
    </lineage>
</organism>
<dbReference type="SUPFAM" id="SSF51971">
    <property type="entry name" value="Nucleotide-binding domain"/>
    <property type="match status" value="1"/>
</dbReference>
<keyword evidence="10" id="KW-1185">Reference proteome</keyword>
<reference evidence="9 10" key="1">
    <citation type="submission" date="2015-05" db="EMBL/GenBank/DDBJ databases">
        <title>Distinctive expansion of gene families associated with plant cell wall degradation and secondary metabolism in the genomes of grapevine trunk pathogens.</title>
        <authorList>
            <person name="Lawrence D.P."/>
            <person name="Travadon R."/>
            <person name="Rolshausen P.E."/>
            <person name="Baumgartner K."/>
        </authorList>
    </citation>
    <scope>NUCLEOTIDE SEQUENCE [LARGE SCALE GENOMIC DNA]</scope>
    <source>
        <strain evidence="9">UCRPC4</strain>
    </source>
</reference>
<keyword evidence="7" id="KW-0472">Membrane</keyword>
<evidence type="ECO:0000256" key="7">
    <source>
        <dbReference type="SAM" id="Phobius"/>
    </source>
</evidence>
<dbReference type="AlphaFoldDB" id="A0A0G2ES19"/>
<dbReference type="GO" id="GO:0071949">
    <property type="term" value="F:FAD binding"/>
    <property type="evidence" value="ECO:0007669"/>
    <property type="project" value="InterPro"/>
</dbReference>
<evidence type="ECO:0000256" key="3">
    <source>
        <dbReference type="ARBA" id="ARBA00022630"/>
    </source>
</evidence>
<accession>A0A0G2ES19</accession>
<dbReference type="EMBL" id="LCWF01000041">
    <property type="protein sequence ID" value="KKY25552.1"/>
    <property type="molecule type" value="Genomic_DNA"/>
</dbReference>
<gene>
    <name evidence="9" type="ORF">UCRPC4_g01816</name>
</gene>
<keyword evidence="3" id="KW-0285">Flavoprotein</keyword>
<dbReference type="GO" id="GO:0019478">
    <property type="term" value="P:D-amino acid catabolic process"/>
    <property type="evidence" value="ECO:0007669"/>
    <property type="project" value="TreeGrafter"/>
</dbReference>
<proteinExistence type="inferred from homology"/>
<sequence length="366" mass="40735">MATKTDALADDATVVVIGAGVLGLTTANLLVSKYPQKHIVIVAAEFPGDANPTPDYASMWAGAHYRPIPGRSPQLKMERELSWRTFEVMKNVASRDPSAGVELLPAVEYLDNVSEDYEGVAENQPFAGTNDHFRLLRKEELITGSSWGCEYQSYCVNVGIYCSWLLSKFIGKGGRVIKRRLEHAADAFEMAKQERLGPLRTIINCSGRNFDLDPRVAYIRGQTCLVRQQYNRTITKQNADGTWFALIPRPLNGGTVVGVSKEPGDPESRPRDSTRERMLRQAVQYFPDFVSQYEDFDVVSDNVGRRPWREGGLRMEVEHLPSSERRIIHGYGAGGRGYELSWGIGERLVALASGQSDGIGHLLSRL</sequence>
<keyword evidence="4" id="KW-0274">FAD</keyword>
<feature type="transmembrane region" description="Helical" evidence="7">
    <location>
        <begin position="12"/>
        <end position="31"/>
    </location>
</feature>
<feature type="compositionally biased region" description="Basic and acidic residues" evidence="6">
    <location>
        <begin position="262"/>
        <end position="275"/>
    </location>
</feature>
<protein>
    <submittedName>
        <fullName evidence="9">Putative fad dependent oxidoreductase superfamily</fullName>
    </submittedName>
</protein>
<feature type="region of interest" description="Disordered" evidence="6">
    <location>
        <begin position="255"/>
        <end position="275"/>
    </location>
</feature>
<comment type="similarity">
    <text evidence="2">Belongs to the DAMOX/DASOX family.</text>
</comment>
<comment type="caution">
    <text evidence="9">The sequence shown here is derived from an EMBL/GenBank/DDBJ whole genome shotgun (WGS) entry which is preliminary data.</text>
</comment>
<dbReference type="PANTHER" id="PTHR11530">
    <property type="entry name" value="D-AMINO ACID OXIDASE"/>
    <property type="match status" value="1"/>
</dbReference>
<dbReference type="Proteomes" id="UP000053317">
    <property type="component" value="Unassembled WGS sequence"/>
</dbReference>
<dbReference type="Gene3D" id="3.40.50.720">
    <property type="entry name" value="NAD(P)-binding Rossmann-like Domain"/>
    <property type="match status" value="1"/>
</dbReference>
<evidence type="ECO:0000256" key="1">
    <source>
        <dbReference type="ARBA" id="ARBA00001974"/>
    </source>
</evidence>
<keyword evidence="5" id="KW-0560">Oxidoreductase</keyword>
<feature type="domain" description="FAD dependent oxidoreductase" evidence="8">
    <location>
        <begin position="14"/>
        <end position="350"/>
    </location>
</feature>
<dbReference type="GO" id="GO:0003884">
    <property type="term" value="F:D-amino-acid oxidase activity"/>
    <property type="evidence" value="ECO:0007669"/>
    <property type="project" value="InterPro"/>
</dbReference>
<evidence type="ECO:0000256" key="5">
    <source>
        <dbReference type="ARBA" id="ARBA00023002"/>
    </source>
</evidence>
<dbReference type="SUPFAM" id="SSF54373">
    <property type="entry name" value="FAD-linked reductases, C-terminal domain"/>
    <property type="match status" value="1"/>
</dbReference>
<reference evidence="9 10" key="2">
    <citation type="submission" date="2015-05" db="EMBL/GenBank/DDBJ databases">
        <authorList>
            <person name="Morales-Cruz A."/>
            <person name="Amrine K.C."/>
            <person name="Cantu D."/>
        </authorList>
    </citation>
    <scope>NUCLEOTIDE SEQUENCE [LARGE SCALE GENOMIC DNA]</scope>
    <source>
        <strain evidence="9">UCRPC4</strain>
    </source>
</reference>
<evidence type="ECO:0000256" key="2">
    <source>
        <dbReference type="ARBA" id="ARBA00006730"/>
    </source>
</evidence>
<dbReference type="GO" id="GO:0005737">
    <property type="term" value="C:cytoplasm"/>
    <property type="evidence" value="ECO:0007669"/>
    <property type="project" value="TreeGrafter"/>
</dbReference>
<dbReference type="Gene3D" id="3.30.9.10">
    <property type="entry name" value="D-Amino Acid Oxidase, subunit A, domain 2"/>
    <property type="match status" value="1"/>
</dbReference>
<evidence type="ECO:0000256" key="4">
    <source>
        <dbReference type="ARBA" id="ARBA00022827"/>
    </source>
</evidence>
<name>A0A0G2ES19_PHACM</name>
<comment type="cofactor">
    <cofactor evidence="1">
        <name>FAD</name>
        <dbReference type="ChEBI" id="CHEBI:57692"/>
    </cofactor>
</comment>
<dbReference type="InterPro" id="IPR006076">
    <property type="entry name" value="FAD-dep_OxRdtase"/>
</dbReference>
<evidence type="ECO:0000259" key="8">
    <source>
        <dbReference type="Pfam" id="PF01266"/>
    </source>
</evidence>
<dbReference type="PANTHER" id="PTHR11530:SF26">
    <property type="entry name" value="FAD DEPENDENT OXIDOREDUCTASE SUPERFAMILY (AFU_ORTHOLOGUE AFUA_5G13940)"/>
    <property type="match status" value="1"/>
</dbReference>
<evidence type="ECO:0000256" key="6">
    <source>
        <dbReference type="SAM" id="MobiDB-lite"/>
    </source>
</evidence>
<keyword evidence="7" id="KW-1133">Transmembrane helix</keyword>